<protein>
    <submittedName>
        <fullName evidence="2">TfoX C-terminal domain protein</fullName>
    </submittedName>
</protein>
<dbReference type="EMBL" id="ACCF01000106">
    <property type="protein sequence ID" value="EEF67955.1"/>
    <property type="molecule type" value="Genomic_DNA"/>
</dbReference>
<feature type="domain" description="TfoX C-terminal" evidence="1">
    <location>
        <begin position="43"/>
        <end position="119"/>
    </location>
</feature>
<dbReference type="HOGENOM" id="CLU_163277_0_0_9"/>
<reference evidence="2 3" key="2">
    <citation type="submission" date="2009-02" db="EMBL/GenBank/DDBJ databases">
        <title>Draft genome sequence of Holdemania filiformis DSM 12042.</title>
        <authorList>
            <person name="Sudarsanam P."/>
            <person name="Ley R."/>
            <person name="Guruge J."/>
            <person name="Turnbaugh P.J."/>
            <person name="Mahowald M."/>
            <person name="Liep D."/>
            <person name="Gordon J."/>
        </authorList>
    </citation>
    <scope>NUCLEOTIDE SEQUENCE [LARGE SCALE GENOMIC DNA]</scope>
    <source>
        <strain evidence="2 3">DSM 12042</strain>
    </source>
</reference>
<dbReference type="Proteomes" id="UP000005950">
    <property type="component" value="Unassembled WGS sequence"/>
</dbReference>
<dbReference type="Gene3D" id="1.10.150.20">
    <property type="entry name" value="5' to 3' exonuclease, C-terminal subdomain"/>
    <property type="match status" value="1"/>
</dbReference>
<evidence type="ECO:0000313" key="3">
    <source>
        <dbReference type="Proteomes" id="UP000005950"/>
    </source>
</evidence>
<dbReference type="eggNOG" id="COG3743">
    <property type="taxonomic scope" value="Bacteria"/>
</dbReference>
<name>B9Y7T6_9FIRM</name>
<evidence type="ECO:0000313" key="2">
    <source>
        <dbReference type="EMBL" id="EEF67955.1"/>
    </source>
</evidence>
<dbReference type="AlphaFoldDB" id="B9Y7T6"/>
<dbReference type="PANTHER" id="PTHR36121">
    <property type="entry name" value="PROTEIN SXY"/>
    <property type="match status" value="1"/>
</dbReference>
<accession>B9Y7T6</accession>
<reference evidence="2 3" key="1">
    <citation type="submission" date="2008-12" db="EMBL/GenBank/DDBJ databases">
        <authorList>
            <person name="Fulton L."/>
            <person name="Clifton S."/>
            <person name="Fulton B."/>
            <person name="Xu J."/>
            <person name="Minx P."/>
            <person name="Pepin K.H."/>
            <person name="Johnson M."/>
            <person name="Bhonagiri V."/>
            <person name="Nash W.E."/>
            <person name="Mardis E.R."/>
            <person name="Wilson R.K."/>
        </authorList>
    </citation>
    <scope>NUCLEOTIDE SEQUENCE [LARGE SCALE GENOMIC DNA]</scope>
    <source>
        <strain evidence="2 3">DSM 12042</strain>
    </source>
</reference>
<dbReference type="InterPro" id="IPR007077">
    <property type="entry name" value="TfoX_C"/>
</dbReference>
<evidence type="ECO:0000259" key="1">
    <source>
        <dbReference type="Pfam" id="PF04994"/>
    </source>
</evidence>
<organism evidence="2 3">
    <name type="scientific">Holdemania filiformis DSM 12042</name>
    <dbReference type="NCBI Taxonomy" id="545696"/>
    <lineage>
        <taxon>Bacteria</taxon>
        <taxon>Bacillati</taxon>
        <taxon>Bacillota</taxon>
        <taxon>Erysipelotrichia</taxon>
        <taxon>Erysipelotrichales</taxon>
        <taxon>Erysipelotrichaceae</taxon>
        <taxon>Holdemania</taxon>
    </lineage>
</organism>
<gene>
    <name evidence="2" type="ORF">HOLDEFILI_01881</name>
</gene>
<dbReference type="STRING" id="545696.HOLDEFILI_01881"/>
<dbReference type="PANTHER" id="PTHR36121:SF1">
    <property type="entry name" value="PROTEIN SXY"/>
    <property type="match status" value="1"/>
</dbReference>
<proteinExistence type="predicted"/>
<comment type="caution">
    <text evidence="2">The sequence shown here is derived from an EMBL/GenBank/DDBJ whole genome shotgun (WGS) entry which is preliminary data.</text>
</comment>
<dbReference type="Pfam" id="PF04994">
    <property type="entry name" value="TfoX_C"/>
    <property type="match status" value="1"/>
</dbReference>
<sequence>MSNTTTDKSKKAFKQGFFCIFTLFFKRHSATLKIEKEGKHMGELSKLPNLGKELERQLNEVGITTADQLIALGAQQAWLKIRAVDPSACIHRLYALEGAIQGIKKSELSPDKKAELKDFYSVYK</sequence>
<dbReference type="InterPro" id="IPR047525">
    <property type="entry name" value="TfoX-like"/>
</dbReference>